<keyword evidence="5" id="KW-0238">DNA-binding</keyword>
<dbReference type="Proteomes" id="UP000824261">
    <property type="component" value="Unassembled WGS sequence"/>
</dbReference>
<dbReference type="EMBL" id="DVGB01000005">
    <property type="protein sequence ID" value="HIR00782.1"/>
    <property type="molecule type" value="Genomic_DNA"/>
</dbReference>
<dbReference type="CDD" id="cd07153">
    <property type="entry name" value="Fur_like"/>
    <property type="match status" value="1"/>
</dbReference>
<evidence type="ECO:0000256" key="2">
    <source>
        <dbReference type="ARBA" id="ARBA00022491"/>
    </source>
</evidence>
<accession>A0A9D1D3S9</accession>
<comment type="similarity">
    <text evidence="1">Belongs to the Fur family.</text>
</comment>
<dbReference type="Pfam" id="PF01475">
    <property type="entry name" value="FUR"/>
    <property type="match status" value="1"/>
</dbReference>
<dbReference type="GO" id="GO:0000976">
    <property type="term" value="F:transcription cis-regulatory region binding"/>
    <property type="evidence" value="ECO:0007669"/>
    <property type="project" value="TreeGrafter"/>
</dbReference>
<reference evidence="9" key="1">
    <citation type="submission" date="2020-10" db="EMBL/GenBank/DDBJ databases">
        <authorList>
            <person name="Gilroy R."/>
        </authorList>
    </citation>
    <scope>NUCLEOTIDE SEQUENCE</scope>
    <source>
        <strain evidence="9">ChiGjej1B1-2707</strain>
    </source>
</reference>
<feature type="binding site" evidence="7">
    <location>
        <position position="88"/>
    </location>
    <ligand>
        <name>Zn(2+)</name>
        <dbReference type="ChEBI" id="CHEBI:29105"/>
    </ligand>
</feature>
<comment type="cofactor">
    <cofactor evidence="8">
        <name>Mn(2+)</name>
        <dbReference type="ChEBI" id="CHEBI:29035"/>
    </cofactor>
    <cofactor evidence="8">
        <name>Fe(2+)</name>
        <dbReference type="ChEBI" id="CHEBI:29033"/>
    </cofactor>
    <text evidence="8">Binds 1 Mn(2+) or Fe(2+) ion per subunit.</text>
</comment>
<dbReference type="GO" id="GO:1900376">
    <property type="term" value="P:regulation of secondary metabolite biosynthetic process"/>
    <property type="evidence" value="ECO:0007669"/>
    <property type="project" value="TreeGrafter"/>
</dbReference>
<dbReference type="InterPro" id="IPR036390">
    <property type="entry name" value="WH_DNA-bd_sf"/>
</dbReference>
<reference evidence="9" key="2">
    <citation type="journal article" date="2021" name="PeerJ">
        <title>Extensive microbial diversity within the chicken gut microbiome revealed by metagenomics and culture.</title>
        <authorList>
            <person name="Gilroy R."/>
            <person name="Ravi A."/>
            <person name="Getino M."/>
            <person name="Pursley I."/>
            <person name="Horton D.L."/>
            <person name="Alikhan N.F."/>
            <person name="Baker D."/>
            <person name="Gharbi K."/>
            <person name="Hall N."/>
            <person name="Watson M."/>
            <person name="Adriaenssens E.M."/>
            <person name="Foster-Nyarko E."/>
            <person name="Jarju S."/>
            <person name="Secka A."/>
            <person name="Antonio M."/>
            <person name="Oren A."/>
            <person name="Chaudhuri R.R."/>
            <person name="La Ragione R."/>
            <person name="Hildebrand F."/>
            <person name="Pallen M.J."/>
        </authorList>
    </citation>
    <scope>NUCLEOTIDE SEQUENCE</scope>
    <source>
        <strain evidence="9">ChiGjej1B1-2707</strain>
    </source>
</reference>
<evidence type="ECO:0000256" key="1">
    <source>
        <dbReference type="ARBA" id="ARBA00007957"/>
    </source>
</evidence>
<keyword evidence="4" id="KW-0805">Transcription regulation</keyword>
<keyword evidence="3 7" id="KW-0862">Zinc</keyword>
<keyword evidence="7" id="KW-0479">Metal-binding</keyword>
<evidence type="ECO:0000256" key="8">
    <source>
        <dbReference type="PIRSR" id="PIRSR602481-2"/>
    </source>
</evidence>
<dbReference type="PANTHER" id="PTHR33202:SF7">
    <property type="entry name" value="FERRIC UPTAKE REGULATION PROTEIN"/>
    <property type="match status" value="1"/>
</dbReference>
<keyword evidence="6" id="KW-0804">Transcription</keyword>
<dbReference type="GO" id="GO:0045892">
    <property type="term" value="P:negative regulation of DNA-templated transcription"/>
    <property type="evidence" value="ECO:0007669"/>
    <property type="project" value="TreeGrafter"/>
</dbReference>
<feature type="binding site" evidence="7">
    <location>
        <position position="91"/>
    </location>
    <ligand>
        <name>Zn(2+)</name>
        <dbReference type="ChEBI" id="CHEBI:29105"/>
    </ligand>
</feature>
<protein>
    <submittedName>
        <fullName evidence="9">Transcriptional repressor</fullName>
    </submittedName>
</protein>
<name>A0A9D1D3S9_9ACTN</name>
<dbReference type="InterPro" id="IPR036388">
    <property type="entry name" value="WH-like_DNA-bd_sf"/>
</dbReference>
<dbReference type="GO" id="GO:0008270">
    <property type="term" value="F:zinc ion binding"/>
    <property type="evidence" value="ECO:0007669"/>
    <property type="project" value="TreeGrafter"/>
</dbReference>
<dbReference type="AlphaFoldDB" id="A0A9D1D3S9"/>
<dbReference type="Gene3D" id="1.10.10.10">
    <property type="entry name" value="Winged helix-like DNA-binding domain superfamily/Winged helix DNA-binding domain"/>
    <property type="match status" value="1"/>
</dbReference>
<dbReference type="SUPFAM" id="SSF46785">
    <property type="entry name" value="Winged helix' DNA-binding domain"/>
    <property type="match status" value="1"/>
</dbReference>
<dbReference type="InterPro" id="IPR002481">
    <property type="entry name" value="FUR"/>
</dbReference>
<organism evidence="9 10">
    <name type="scientific">Candidatus Aveggerthella stercoripullorum</name>
    <dbReference type="NCBI Taxonomy" id="2840688"/>
    <lineage>
        <taxon>Bacteria</taxon>
        <taxon>Bacillati</taxon>
        <taxon>Actinomycetota</taxon>
        <taxon>Coriobacteriia</taxon>
        <taxon>Eggerthellales</taxon>
        <taxon>Eggerthellaceae</taxon>
        <taxon>Eggerthellaceae incertae sedis</taxon>
        <taxon>Candidatus Aveggerthella</taxon>
    </lineage>
</organism>
<dbReference type="PANTHER" id="PTHR33202">
    <property type="entry name" value="ZINC UPTAKE REGULATION PROTEIN"/>
    <property type="match status" value="1"/>
</dbReference>
<feature type="binding site" evidence="7">
    <location>
        <position position="131"/>
    </location>
    <ligand>
        <name>Zn(2+)</name>
        <dbReference type="ChEBI" id="CHEBI:29105"/>
    </ligand>
</feature>
<dbReference type="InterPro" id="IPR043135">
    <property type="entry name" value="Fur_C"/>
</dbReference>
<keyword evidence="8" id="KW-0408">Iron</keyword>
<sequence length="142" mass="15514">MTAQTAAPTRNTVQRALVMDAVRSLHGTHPTSADIYEIVHAEHPHVSRATVYRNLGVLAERGEILRVEVPNGADRYDLRATPHYHLKCQACGCVLDADMPYHADLADELTDTHGFRVTGHTILFTGLCAECRAAAQEAAIRG</sequence>
<comment type="cofactor">
    <cofactor evidence="7">
        <name>Zn(2+)</name>
        <dbReference type="ChEBI" id="CHEBI:29105"/>
    </cofactor>
    <text evidence="7">Binds 1 zinc ion per subunit.</text>
</comment>
<feature type="binding site" evidence="8">
    <location>
        <position position="120"/>
    </location>
    <ligand>
        <name>Fe cation</name>
        <dbReference type="ChEBI" id="CHEBI:24875"/>
    </ligand>
</feature>
<comment type="caution">
    <text evidence="9">The sequence shown here is derived from an EMBL/GenBank/DDBJ whole genome shotgun (WGS) entry which is preliminary data.</text>
</comment>
<evidence type="ECO:0000256" key="5">
    <source>
        <dbReference type="ARBA" id="ARBA00023125"/>
    </source>
</evidence>
<dbReference type="GO" id="GO:0003700">
    <property type="term" value="F:DNA-binding transcription factor activity"/>
    <property type="evidence" value="ECO:0007669"/>
    <property type="project" value="InterPro"/>
</dbReference>
<evidence type="ECO:0000256" key="4">
    <source>
        <dbReference type="ARBA" id="ARBA00023015"/>
    </source>
</evidence>
<evidence type="ECO:0000256" key="6">
    <source>
        <dbReference type="ARBA" id="ARBA00023163"/>
    </source>
</evidence>
<evidence type="ECO:0000256" key="3">
    <source>
        <dbReference type="ARBA" id="ARBA00022833"/>
    </source>
</evidence>
<dbReference type="Gene3D" id="3.30.1490.190">
    <property type="match status" value="1"/>
</dbReference>
<evidence type="ECO:0000313" key="10">
    <source>
        <dbReference type="Proteomes" id="UP000824261"/>
    </source>
</evidence>
<keyword evidence="2" id="KW-0678">Repressor</keyword>
<evidence type="ECO:0000313" key="9">
    <source>
        <dbReference type="EMBL" id="HIR00782.1"/>
    </source>
</evidence>
<gene>
    <name evidence="9" type="ORF">IAA69_00670</name>
</gene>
<evidence type="ECO:0000256" key="7">
    <source>
        <dbReference type="PIRSR" id="PIRSR602481-1"/>
    </source>
</evidence>
<feature type="binding site" evidence="7">
    <location>
        <position position="128"/>
    </location>
    <ligand>
        <name>Zn(2+)</name>
        <dbReference type="ChEBI" id="CHEBI:29105"/>
    </ligand>
</feature>
<proteinExistence type="inferred from homology"/>